<feature type="chain" id="PRO_5018694376" description="Cadherin N-terminal domain-containing protein" evidence="2">
    <location>
        <begin position="30"/>
        <end position="72"/>
    </location>
</feature>
<evidence type="ECO:0000259" key="3">
    <source>
        <dbReference type="Pfam" id="PF08266"/>
    </source>
</evidence>
<protein>
    <recommendedName>
        <fullName evidence="3">Cadherin N-terminal domain-containing protein</fullName>
    </recommendedName>
</protein>
<keyword evidence="1" id="KW-0325">Glycoprotein</keyword>
<dbReference type="Pfam" id="PF08266">
    <property type="entry name" value="Cadherin_2"/>
    <property type="match status" value="1"/>
</dbReference>
<dbReference type="InterPro" id="IPR013164">
    <property type="entry name" value="Cadherin_N"/>
</dbReference>
<dbReference type="STRING" id="8078.ENSFHEP00000012439"/>
<feature type="signal peptide" evidence="2">
    <location>
        <begin position="1"/>
        <end position="29"/>
    </location>
</feature>
<dbReference type="Gene3D" id="2.60.40.60">
    <property type="entry name" value="Cadherins"/>
    <property type="match status" value="1"/>
</dbReference>
<dbReference type="Ensembl" id="ENSFHET00000019697.1">
    <property type="protein sequence ID" value="ENSFHEP00000012439.1"/>
    <property type="gene ID" value="ENSFHEG00000013903.1"/>
</dbReference>
<evidence type="ECO:0000256" key="1">
    <source>
        <dbReference type="ARBA" id="ARBA00023180"/>
    </source>
</evidence>
<dbReference type="Proteomes" id="UP000265000">
    <property type="component" value="Unplaced"/>
</dbReference>
<reference evidence="4" key="2">
    <citation type="submission" date="2025-09" db="UniProtKB">
        <authorList>
            <consortium name="Ensembl"/>
        </authorList>
    </citation>
    <scope>IDENTIFICATION</scope>
</reference>
<dbReference type="GeneTree" id="ENSGT00940000164983"/>
<feature type="domain" description="Cadherin N-terminal" evidence="3">
    <location>
        <begin position="31"/>
        <end position="64"/>
    </location>
</feature>
<reference evidence="4" key="1">
    <citation type="submission" date="2025-08" db="UniProtKB">
        <authorList>
            <consortium name="Ensembl"/>
        </authorList>
    </citation>
    <scope>IDENTIFICATION</scope>
</reference>
<accession>A0A3Q2PI96</accession>
<name>A0A3Q2PI96_FUNHE</name>
<organism evidence="4 5">
    <name type="scientific">Fundulus heteroclitus</name>
    <name type="common">Killifish</name>
    <name type="synonym">Mummichog</name>
    <dbReference type="NCBI Taxonomy" id="8078"/>
    <lineage>
        <taxon>Eukaryota</taxon>
        <taxon>Metazoa</taxon>
        <taxon>Chordata</taxon>
        <taxon>Craniata</taxon>
        <taxon>Vertebrata</taxon>
        <taxon>Euteleostomi</taxon>
        <taxon>Actinopterygii</taxon>
        <taxon>Neopterygii</taxon>
        <taxon>Teleostei</taxon>
        <taxon>Neoteleostei</taxon>
        <taxon>Acanthomorphata</taxon>
        <taxon>Ovalentaria</taxon>
        <taxon>Atherinomorphae</taxon>
        <taxon>Cyprinodontiformes</taxon>
        <taxon>Fundulidae</taxon>
        <taxon>Fundulus</taxon>
    </lineage>
</organism>
<dbReference type="AlphaFoldDB" id="A0A3Q2PI96"/>
<sequence>MTKKKGYRDWRWLALWWHHFSLFWITIDAQNRYSIPEELKQGSMVGNIAKDLGLGLSDIFDRKITCATISMM</sequence>
<evidence type="ECO:0000256" key="2">
    <source>
        <dbReference type="SAM" id="SignalP"/>
    </source>
</evidence>
<evidence type="ECO:0000313" key="5">
    <source>
        <dbReference type="Proteomes" id="UP000265000"/>
    </source>
</evidence>
<proteinExistence type="predicted"/>
<keyword evidence="5" id="KW-1185">Reference proteome</keyword>
<evidence type="ECO:0000313" key="4">
    <source>
        <dbReference type="Ensembl" id="ENSFHEP00000012439.1"/>
    </source>
</evidence>
<keyword evidence="2" id="KW-0732">Signal</keyword>